<evidence type="ECO:0000313" key="2">
    <source>
        <dbReference type="Proteomes" id="UP000321577"/>
    </source>
</evidence>
<protein>
    <submittedName>
        <fullName evidence="1">Uncharacterized protein</fullName>
    </submittedName>
</protein>
<evidence type="ECO:0000313" key="1">
    <source>
        <dbReference type="EMBL" id="GEP43267.1"/>
    </source>
</evidence>
<dbReference type="OrthoDB" id="6522340at2"/>
<name>A0A512M950_9BACT</name>
<comment type="caution">
    <text evidence="1">The sequence shown here is derived from an EMBL/GenBank/DDBJ whole genome shotgun (WGS) entry which is preliminary data.</text>
</comment>
<keyword evidence="2" id="KW-1185">Reference proteome</keyword>
<proteinExistence type="predicted"/>
<gene>
    <name evidence="1" type="ORF">BGE01nite_25580</name>
</gene>
<dbReference type="Proteomes" id="UP000321577">
    <property type="component" value="Unassembled WGS sequence"/>
</dbReference>
<accession>A0A512M950</accession>
<dbReference type="EMBL" id="BKAG01000016">
    <property type="protein sequence ID" value="GEP43267.1"/>
    <property type="molecule type" value="Genomic_DNA"/>
</dbReference>
<organism evidence="1 2">
    <name type="scientific">Brevifollis gellanilyticus</name>
    <dbReference type="NCBI Taxonomy" id="748831"/>
    <lineage>
        <taxon>Bacteria</taxon>
        <taxon>Pseudomonadati</taxon>
        <taxon>Verrucomicrobiota</taxon>
        <taxon>Verrucomicrobiia</taxon>
        <taxon>Verrucomicrobiales</taxon>
        <taxon>Verrucomicrobiaceae</taxon>
    </lineage>
</organism>
<reference evidence="1 2" key="1">
    <citation type="submission" date="2019-07" db="EMBL/GenBank/DDBJ databases">
        <title>Whole genome shotgun sequence of Brevifollis gellanilyticus NBRC 108608.</title>
        <authorList>
            <person name="Hosoyama A."/>
            <person name="Uohara A."/>
            <person name="Ohji S."/>
            <person name="Ichikawa N."/>
        </authorList>
    </citation>
    <scope>NUCLEOTIDE SEQUENCE [LARGE SCALE GENOMIC DNA]</scope>
    <source>
        <strain evidence="1 2">NBRC 108608</strain>
    </source>
</reference>
<sequence>MKRFGRILALGLILGALAFVIYQLRPPSEAGQKAMAQLAGAQTFSLGAVGPGGSISKDEDLFFAVLASRHSSQLFGDLFERGTPEARLYALCGLRLTRGDFEGCAKRFTRDCSTVSTVSGCIGRDIAASEMVSAIREGMVEQYLHFRHKLTR</sequence>
<dbReference type="RefSeq" id="WP_146850848.1">
    <property type="nucleotide sequence ID" value="NZ_BKAG01000016.1"/>
</dbReference>
<dbReference type="AlphaFoldDB" id="A0A512M950"/>